<dbReference type="SMART" id="SM00052">
    <property type="entry name" value="EAL"/>
    <property type="match status" value="1"/>
</dbReference>
<dbReference type="Pfam" id="PF00563">
    <property type="entry name" value="EAL"/>
    <property type="match status" value="1"/>
</dbReference>
<dbReference type="Gene3D" id="3.30.110.200">
    <property type="match status" value="1"/>
</dbReference>
<dbReference type="InterPro" id="IPR000160">
    <property type="entry name" value="GGDEF_dom"/>
</dbReference>
<proteinExistence type="predicted"/>
<gene>
    <name evidence="4" type="ORF">ABXR19_05780</name>
</gene>
<evidence type="ECO:0000259" key="1">
    <source>
        <dbReference type="PROSITE" id="PS50883"/>
    </source>
</evidence>
<feature type="domain" description="GGDEF" evidence="3">
    <location>
        <begin position="263"/>
        <end position="401"/>
    </location>
</feature>
<dbReference type="CDD" id="cd01948">
    <property type="entry name" value="EAL"/>
    <property type="match status" value="1"/>
</dbReference>
<dbReference type="SUPFAM" id="SSF55073">
    <property type="entry name" value="Nucleotide cyclase"/>
    <property type="match status" value="1"/>
</dbReference>
<dbReference type="InterPro" id="IPR001633">
    <property type="entry name" value="EAL_dom"/>
</dbReference>
<reference evidence="4 5" key="1">
    <citation type="submission" date="2024-07" db="EMBL/GenBank/DDBJ databases">
        <title>Uliginosibacterium flavum JJ3220;KACC:17644.</title>
        <authorList>
            <person name="Kim M.K."/>
        </authorList>
    </citation>
    <scope>NUCLEOTIDE SEQUENCE [LARGE SCALE GENOMIC DNA]</scope>
    <source>
        <strain evidence="4 5">KACC:17644</strain>
    </source>
</reference>
<dbReference type="Pfam" id="PF16448">
    <property type="entry name" value="LapD_MoxY_N"/>
    <property type="match status" value="1"/>
</dbReference>
<keyword evidence="5" id="KW-1185">Reference proteome</keyword>
<dbReference type="PROSITE" id="PS50885">
    <property type="entry name" value="HAMP"/>
    <property type="match status" value="1"/>
</dbReference>
<dbReference type="InterPro" id="IPR043128">
    <property type="entry name" value="Rev_trsase/Diguanyl_cyclase"/>
</dbReference>
<dbReference type="RefSeq" id="WP_354600150.1">
    <property type="nucleotide sequence ID" value="NZ_JBEWZI010000004.1"/>
</dbReference>
<dbReference type="PANTHER" id="PTHR33121:SF23">
    <property type="entry name" value="CYCLIC DI-GMP PHOSPHODIESTERASE PDEB"/>
    <property type="match status" value="1"/>
</dbReference>
<dbReference type="EMBL" id="JBEWZI010000004">
    <property type="protein sequence ID" value="MET7013689.1"/>
    <property type="molecule type" value="Genomic_DNA"/>
</dbReference>
<dbReference type="InterPro" id="IPR035919">
    <property type="entry name" value="EAL_sf"/>
</dbReference>
<dbReference type="PROSITE" id="PS50887">
    <property type="entry name" value="GGDEF"/>
    <property type="match status" value="1"/>
</dbReference>
<dbReference type="PROSITE" id="PS50883">
    <property type="entry name" value="EAL"/>
    <property type="match status" value="1"/>
</dbReference>
<evidence type="ECO:0000313" key="4">
    <source>
        <dbReference type="EMBL" id="MET7013689.1"/>
    </source>
</evidence>
<feature type="domain" description="EAL" evidence="1">
    <location>
        <begin position="405"/>
        <end position="642"/>
    </location>
</feature>
<dbReference type="Gene3D" id="3.30.70.270">
    <property type="match status" value="1"/>
</dbReference>
<dbReference type="Gene3D" id="3.20.20.450">
    <property type="entry name" value="EAL domain"/>
    <property type="match status" value="1"/>
</dbReference>
<dbReference type="Gene3D" id="6.20.270.20">
    <property type="entry name" value="LapD/MoxY periplasmic domain"/>
    <property type="match status" value="1"/>
</dbReference>
<accession>A0ABV2TIF4</accession>
<dbReference type="InterPro" id="IPR029787">
    <property type="entry name" value="Nucleotide_cyclase"/>
</dbReference>
<dbReference type="InterPro" id="IPR050706">
    <property type="entry name" value="Cyclic-di-GMP_PDE-like"/>
</dbReference>
<comment type="caution">
    <text evidence="4">The sequence shown here is derived from an EMBL/GenBank/DDBJ whole genome shotgun (WGS) entry which is preliminary data.</text>
</comment>
<sequence>MSLLTRLWLSVLVAMLLALTTSFALSVLTARNYLAQQLYAQASDSAASLALSMSQQSKNAAMRELLVSALFDSGHFESITYRNIEGKVEVERKTGAPASTAPAWFVAMVPLDAAPGEAMVSDGWTQAGKVEVLASARYAYAELWSGTIKLAIVQGGIGVLLCIALALLMRWTQKPLRAIVEQAVAIGFRRFVMLPEPNVPELRVVGRAMNSMVGRVQAMFAEQAARIEQLRNDANRDALTRMPNRSLFMGSLREALHDEQAAPGGALVVARVLDLAGLNRRIGRERTDMMIQACASMLDEHVKKYDETATIARLNGAEFGILLPELDAQGALRVGEALLQEFERMYRQDYFDREQPAAIGWTLYRRGEDLGGAMLRLDACLMQAESVLPPLAGNAGETPHMAARSDDWRSRIEMALASRAFRLVFFPVVRVDGSTLHREAMLRMVDAEGALINAGQFMPAACRLGMTGQLDLLTLELAMTHLDEEAGDIAVNLSPLSLSDPAFLPGVQAILDNAGRRAPRLWAELSERGIAENGGLDELVDFAAVLSQHGCKLGIEHFGRHFAAMPRLHALSVDYLKLDGAFVAEIEQNEGNQRFVKAVVDVARSLDIQVIAERVASEDEWQALASLGVAGVTGPAVTARLG</sequence>
<dbReference type="InterPro" id="IPR003660">
    <property type="entry name" value="HAMP_dom"/>
</dbReference>
<dbReference type="InterPro" id="IPR042461">
    <property type="entry name" value="LapD_MoxY_peri_C"/>
</dbReference>
<dbReference type="InterPro" id="IPR032244">
    <property type="entry name" value="LapD_MoxY_N"/>
</dbReference>
<organism evidence="4 5">
    <name type="scientific">Uliginosibacterium flavum</name>
    <dbReference type="NCBI Taxonomy" id="1396831"/>
    <lineage>
        <taxon>Bacteria</taxon>
        <taxon>Pseudomonadati</taxon>
        <taxon>Pseudomonadota</taxon>
        <taxon>Betaproteobacteria</taxon>
        <taxon>Rhodocyclales</taxon>
        <taxon>Zoogloeaceae</taxon>
        <taxon>Uliginosibacterium</taxon>
    </lineage>
</organism>
<protein>
    <submittedName>
        <fullName evidence="4">EAL domain-containing protein</fullName>
    </submittedName>
</protein>
<name>A0ABV2TIF4_9RHOO</name>
<dbReference type="Pfam" id="PF00990">
    <property type="entry name" value="GGDEF"/>
    <property type="match status" value="1"/>
</dbReference>
<evidence type="ECO:0000313" key="5">
    <source>
        <dbReference type="Proteomes" id="UP001549691"/>
    </source>
</evidence>
<dbReference type="PANTHER" id="PTHR33121">
    <property type="entry name" value="CYCLIC DI-GMP PHOSPHODIESTERASE PDEF"/>
    <property type="match status" value="1"/>
</dbReference>
<dbReference type="SMART" id="SM00267">
    <property type="entry name" value="GGDEF"/>
    <property type="match status" value="1"/>
</dbReference>
<evidence type="ECO:0000259" key="3">
    <source>
        <dbReference type="PROSITE" id="PS50887"/>
    </source>
</evidence>
<dbReference type="Proteomes" id="UP001549691">
    <property type="component" value="Unassembled WGS sequence"/>
</dbReference>
<evidence type="ECO:0000259" key="2">
    <source>
        <dbReference type="PROSITE" id="PS50885"/>
    </source>
</evidence>
<dbReference type="SUPFAM" id="SSF141868">
    <property type="entry name" value="EAL domain-like"/>
    <property type="match status" value="1"/>
</dbReference>
<feature type="domain" description="HAMP" evidence="2">
    <location>
        <begin position="170"/>
        <end position="221"/>
    </location>
</feature>